<dbReference type="InterPro" id="IPR036291">
    <property type="entry name" value="NAD(P)-bd_dom_sf"/>
</dbReference>
<evidence type="ECO:0000313" key="8">
    <source>
        <dbReference type="Proteomes" id="UP000243065"/>
    </source>
</evidence>
<dbReference type="Proteomes" id="UP000243065">
    <property type="component" value="Unassembled WGS sequence"/>
</dbReference>
<dbReference type="InterPro" id="IPR013149">
    <property type="entry name" value="ADH-like_C"/>
</dbReference>
<gene>
    <name evidence="7" type="ORF">JGI24_00658</name>
</gene>
<keyword evidence="1 4" id="KW-0479">Metal-binding</keyword>
<keyword evidence="8" id="KW-1185">Reference proteome</keyword>
<dbReference type="Pfam" id="PF08240">
    <property type="entry name" value="ADH_N"/>
    <property type="match status" value="1"/>
</dbReference>
<sequence length="366" mass="41216">MLSAFLTNIRKIEIKDVKIPEPMDGEVIVRVRSALTCGTDLKMYLRGHPKFKFPMLFGHECSGVIYKVGAGVKNFKEGDEVMFANSASCGECYYCRRGDENLCVNLFEGIFLGAYSEFAKVPARIVKKNMFIKPKNLSFTQSSFLEPISCVMNGIRNLNIREGDSVLVIGDGAIGLMFTLAIKKFFNVNLIVAGRHKERLDIALNFGADEIINVSEFSLFDRLREITSGIGPNLVIECTGKPEVWEESVELVAKGGMVILFGGCPAGTKVNFDATRIHYDQITIKGVFHFTSQDVRKAYEFLCDNSDELTRLISGKYRIVHIHEVFEKLSRRKGLLNDISKLFDVERSVESFKSYLFNFIKNKNMG</sequence>
<evidence type="ECO:0000256" key="2">
    <source>
        <dbReference type="ARBA" id="ARBA00022833"/>
    </source>
</evidence>
<evidence type="ECO:0000256" key="1">
    <source>
        <dbReference type="ARBA" id="ARBA00022723"/>
    </source>
</evidence>
<comment type="cofactor">
    <cofactor evidence="4">
        <name>Zn(2+)</name>
        <dbReference type="ChEBI" id="CHEBI:29105"/>
    </cofactor>
</comment>
<dbReference type="Gene3D" id="3.40.50.720">
    <property type="entry name" value="NAD(P)-binding Rossmann-like Domain"/>
    <property type="match status" value="1"/>
</dbReference>
<accession>A0A656D6J5</accession>
<reference evidence="7 8" key="1">
    <citation type="submission" date="2015-11" db="EMBL/GenBank/DDBJ databases">
        <authorList>
            <person name="Varghese N."/>
        </authorList>
    </citation>
    <scope>NUCLEOTIDE SEQUENCE [LARGE SCALE GENOMIC DNA]</scope>
    <source>
        <strain evidence="7 8">JGI-24</strain>
    </source>
</reference>
<dbReference type="GO" id="GO:0016491">
    <property type="term" value="F:oxidoreductase activity"/>
    <property type="evidence" value="ECO:0007669"/>
    <property type="project" value="UniProtKB-KW"/>
</dbReference>
<dbReference type="SUPFAM" id="SSF51735">
    <property type="entry name" value="NAD(P)-binding Rossmann-fold domains"/>
    <property type="match status" value="1"/>
</dbReference>
<dbReference type="OrthoDB" id="9770526at2"/>
<dbReference type="InterPro" id="IPR011032">
    <property type="entry name" value="GroES-like_sf"/>
</dbReference>
<dbReference type="Gene3D" id="3.90.180.10">
    <property type="entry name" value="Medium-chain alcohol dehydrogenases, catalytic domain"/>
    <property type="match status" value="1"/>
</dbReference>
<name>A0A656D6J5_KRYT1</name>
<protein>
    <submittedName>
        <fullName evidence="7">L-iditol 2-dehydrogenase</fullName>
    </submittedName>
</protein>
<proteinExistence type="inferred from homology"/>
<keyword evidence="3" id="KW-0560">Oxidoreductase</keyword>
<evidence type="ECO:0000256" key="4">
    <source>
        <dbReference type="RuleBase" id="RU361277"/>
    </source>
</evidence>
<comment type="similarity">
    <text evidence="4">Belongs to the zinc-containing alcohol dehydrogenase family.</text>
</comment>
<dbReference type="PANTHER" id="PTHR43401">
    <property type="entry name" value="L-THREONINE 3-DEHYDROGENASE"/>
    <property type="match status" value="1"/>
</dbReference>
<dbReference type="SUPFAM" id="SSF50129">
    <property type="entry name" value="GroES-like"/>
    <property type="match status" value="1"/>
</dbReference>
<dbReference type="PANTHER" id="PTHR43401:SF2">
    <property type="entry name" value="L-THREONINE 3-DEHYDROGENASE"/>
    <property type="match status" value="1"/>
</dbReference>
<dbReference type="InterPro" id="IPR002328">
    <property type="entry name" value="ADH_Zn_CS"/>
</dbReference>
<dbReference type="InterPro" id="IPR050129">
    <property type="entry name" value="Zn_alcohol_dh"/>
</dbReference>
<dbReference type="AlphaFoldDB" id="A0A656D6J5"/>
<organism evidence="7 8">
    <name type="scientific">Kryptobacter tengchongensis</name>
    <dbReference type="NCBI Taxonomy" id="1643429"/>
    <lineage>
        <taxon>Bacteria</taxon>
        <taxon>Pseudomonadati</taxon>
        <taxon>Candidatus Kryptoniota</taxon>
        <taxon>Candidatus Kryptobacter</taxon>
    </lineage>
</organism>
<keyword evidence="2 4" id="KW-0862">Zinc</keyword>
<evidence type="ECO:0000313" key="7">
    <source>
        <dbReference type="EMBL" id="CUS99738.1"/>
    </source>
</evidence>
<dbReference type="GO" id="GO:0008270">
    <property type="term" value="F:zinc ion binding"/>
    <property type="evidence" value="ECO:0007669"/>
    <property type="project" value="InterPro"/>
</dbReference>
<dbReference type="Pfam" id="PF00107">
    <property type="entry name" value="ADH_zinc_N"/>
    <property type="match status" value="1"/>
</dbReference>
<feature type="domain" description="Alcohol dehydrogenase-like N-terminal" evidence="6">
    <location>
        <begin position="24"/>
        <end position="126"/>
    </location>
</feature>
<evidence type="ECO:0000259" key="5">
    <source>
        <dbReference type="Pfam" id="PF00107"/>
    </source>
</evidence>
<evidence type="ECO:0000256" key="3">
    <source>
        <dbReference type="ARBA" id="ARBA00023002"/>
    </source>
</evidence>
<dbReference type="EMBL" id="CZVU01000022">
    <property type="protein sequence ID" value="CUS99738.1"/>
    <property type="molecule type" value="Genomic_DNA"/>
</dbReference>
<evidence type="ECO:0000259" key="6">
    <source>
        <dbReference type="Pfam" id="PF08240"/>
    </source>
</evidence>
<dbReference type="InterPro" id="IPR013154">
    <property type="entry name" value="ADH-like_N"/>
</dbReference>
<dbReference type="PROSITE" id="PS00059">
    <property type="entry name" value="ADH_ZINC"/>
    <property type="match status" value="1"/>
</dbReference>
<feature type="domain" description="Alcohol dehydrogenase-like C-terminal" evidence="5">
    <location>
        <begin position="173"/>
        <end position="302"/>
    </location>
</feature>
<dbReference type="RefSeq" id="WP_072150110.1">
    <property type="nucleotide sequence ID" value="NZ_CZVU01000022.1"/>
</dbReference>